<dbReference type="Proteomes" id="UP000198403">
    <property type="component" value="Unassembled WGS sequence"/>
</dbReference>
<evidence type="ECO:0000256" key="1">
    <source>
        <dbReference type="SAM" id="MobiDB-lite"/>
    </source>
</evidence>
<dbReference type="Pfam" id="PF00425">
    <property type="entry name" value="Chorismate_bind"/>
    <property type="match status" value="1"/>
</dbReference>
<dbReference type="InterPro" id="IPR043132">
    <property type="entry name" value="BCAT-like_C"/>
</dbReference>
<dbReference type="SUPFAM" id="SSF56752">
    <property type="entry name" value="D-aminoacid aminotransferase-like PLP-dependent enzymes"/>
    <property type="match status" value="1"/>
</dbReference>
<dbReference type="GO" id="GO:0046820">
    <property type="term" value="F:4-amino-4-deoxychorismate synthase activity"/>
    <property type="evidence" value="ECO:0007669"/>
    <property type="project" value="TreeGrafter"/>
</dbReference>
<dbReference type="Pfam" id="PF01063">
    <property type="entry name" value="Aminotran_4"/>
    <property type="match status" value="1"/>
</dbReference>
<dbReference type="PANTHER" id="PTHR11236">
    <property type="entry name" value="AMINOBENZOATE/ANTHRANILATE SYNTHASE"/>
    <property type="match status" value="1"/>
</dbReference>
<dbReference type="OrthoDB" id="3518032at2"/>
<reference evidence="3 4" key="1">
    <citation type="submission" date="2017-06" db="EMBL/GenBank/DDBJ databases">
        <authorList>
            <person name="Kim H.J."/>
            <person name="Triplett B.A."/>
        </authorList>
    </citation>
    <scope>NUCLEOTIDE SEQUENCE [LARGE SCALE GENOMIC DNA]</scope>
    <source>
        <strain evidence="3 4">DSM 44272</strain>
    </source>
</reference>
<dbReference type="GO" id="GO:0016829">
    <property type="term" value="F:lyase activity"/>
    <property type="evidence" value="ECO:0007669"/>
    <property type="project" value="UniProtKB-KW"/>
</dbReference>
<evidence type="ECO:0000313" key="3">
    <source>
        <dbReference type="EMBL" id="SNR50688.1"/>
    </source>
</evidence>
<protein>
    <submittedName>
        <fullName evidence="3">Para-aminobenzoate synthetase / 4-amino-4-deoxychorismate lyase</fullName>
    </submittedName>
</protein>
<keyword evidence="4" id="KW-1185">Reference proteome</keyword>
<dbReference type="InterPro" id="IPR005802">
    <property type="entry name" value="ADC_synth_comp_1"/>
</dbReference>
<dbReference type="PANTHER" id="PTHR11236:SF50">
    <property type="entry name" value="AMINODEOXYCHORISMATE SYNTHASE COMPONENT 1"/>
    <property type="match status" value="1"/>
</dbReference>
<dbReference type="AlphaFoldDB" id="A0A238WW41"/>
<dbReference type="EMBL" id="FZNO01000010">
    <property type="protein sequence ID" value="SNR50688.1"/>
    <property type="molecule type" value="Genomic_DNA"/>
</dbReference>
<dbReference type="Gene3D" id="3.60.120.10">
    <property type="entry name" value="Anthranilate synthase"/>
    <property type="match status" value="1"/>
</dbReference>
<organism evidence="3 4">
    <name type="scientific">Blastococcus mobilis</name>
    <dbReference type="NCBI Taxonomy" id="1938746"/>
    <lineage>
        <taxon>Bacteria</taxon>
        <taxon>Bacillati</taxon>
        <taxon>Actinomycetota</taxon>
        <taxon>Actinomycetes</taxon>
        <taxon>Geodermatophilales</taxon>
        <taxon>Geodermatophilaceae</taxon>
        <taxon>Blastococcus</taxon>
    </lineage>
</organism>
<dbReference type="InterPro" id="IPR043131">
    <property type="entry name" value="BCAT-like_N"/>
</dbReference>
<keyword evidence="3" id="KW-0456">Lyase</keyword>
<dbReference type="NCBIfam" id="TIGR00553">
    <property type="entry name" value="pabB"/>
    <property type="match status" value="1"/>
</dbReference>
<proteinExistence type="predicted"/>
<evidence type="ECO:0000259" key="2">
    <source>
        <dbReference type="Pfam" id="PF00425"/>
    </source>
</evidence>
<sequence>MTSGRRPALPWARFDDLRAGTAVRCPSPRRVLVAERPEEVVDVLAEVERATDAGSWAFGYVAYEAAAGLDPRLPVHGTTPMGMPLMWFGLCDEPVPVPPVAATGPNATVPVAAARCRPTWTPDGHASGVREIRERIAAGDTYQCNLTVRMSGFVPGDPFDLYEDLALGQRGAHNAYIDLGRFAVASASPELFFERRGNSVLLRPMKGTARRGRDEDEDRHLADRLRSSPKERAENVMIVDLMRNDVGRVAEIGSVEVPALFTVERYETVQQLTSDVTARLRPGTGLVEVFQALFPCGSVTGAPKASSMGIIRSLEAEPRGVYCGAIGLVGPSGSPVRARFSVAIRTAVVDTYSGEAVYGTGGGITWGSEEAAEHDEVLAKAAVLAVRPREFELLETMAHDPQRGLRNRERHLQRLAASADHLRFRFDGAETRRLLDERLVSETPARVRLRLRRDGTVAVDVAALPAFPAGPVLLALDDEPVDPGSRWLRHKTSMRDPYDRRRDRRPDVDDVIMVNTRGELTEVTRATLAVQIDGQWWTPPVESGCLPGVERARLIEVGRLRERVLRVADLERAEGVAVVSSLRGWRAAALSPVRREAAPTAEPGQDRVDVPSAGSPQPAVGGGRGRRAAAFRSCVPFPPSEARSSGPPSLPVGGRLLTSVLRWDG</sequence>
<dbReference type="SUPFAM" id="SSF56322">
    <property type="entry name" value="ADC synthase"/>
    <property type="match status" value="1"/>
</dbReference>
<evidence type="ECO:0000313" key="4">
    <source>
        <dbReference type="Proteomes" id="UP000198403"/>
    </source>
</evidence>
<feature type="region of interest" description="Disordered" evidence="1">
    <location>
        <begin position="593"/>
        <end position="627"/>
    </location>
</feature>
<dbReference type="InterPro" id="IPR005801">
    <property type="entry name" value="ADC_synthase"/>
</dbReference>
<dbReference type="InterPro" id="IPR036038">
    <property type="entry name" value="Aminotransferase-like"/>
</dbReference>
<dbReference type="InterPro" id="IPR015890">
    <property type="entry name" value="Chorismate_C"/>
</dbReference>
<dbReference type="InterPro" id="IPR001544">
    <property type="entry name" value="Aminotrans_IV"/>
</dbReference>
<dbReference type="InterPro" id="IPR019999">
    <property type="entry name" value="Anth_synth_I-like"/>
</dbReference>
<gene>
    <name evidence="3" type="ORF">SAMN06272737_11042</name>
</gene>
<name>A0A238WW41_9ACTN</name>
<accession>A0A238WW41</accession>
<dbReference type="PRINTS" id="PR00095">
    <property type="entry name" value="ANTSNTHASEI"/>
</dbReference>
<dbReference type="GO" id="GO:0000162">
    <property type="term" value="P:L-tryptophan biosynthetic process"/>
    <property type="evidence" value="ECO:0007669"/>
    <property type="project" value="TreeGrafter"/>
</dbReference>
<feature type="domain" description="Chorismate-utilising enzyme C-terminal" evidence="2">
    <location>
        <begin position="124"/>
        <end position="380"/>
    </location>
</feature>
<dbReference type="Gene3D" id="3.20.10.10">
    <property type="entry name" value="D-amino Acid Aminotransferase, subunit A, domain 2"/>
    <property type="match status" value="1"/>
</dbReference>
<dbReference type="Gene3D" id="3.30.470.10">
    <property type="match status" value="1"/>
</dbReference>
<dbReference type="GO" id="GO:0009396">
    <property type="term" value="P:folic acid-containing compound biosynthetic process"/>
    <property type="evidence" value="ECO:0007669"/>
    <property type="project" value="InterPro"/>
</dbReference>